<reference evidence="8 9" key="1">
    <citation type="submission" date="2016-04" db="EMBL/GenBank/DDBJ databases">
        <title>A degradative enzymes factory behind the ericoid mycorrhizal symbiosis.</title>
        <authorList>
            <consortium name="DOE Joint Genome Institute"/>
            <person name="Martino E."/>
            <person name="Morin E."/>
            <person name="Grelet G."/>
            <person name="Kuo A."/>
            <person name="Kohler A."/>
            <person name="Daghino S."/>
            <person name="Barry K."/>
            <person name="Choi C."/>
            <person name="Cichocki N."/>
            <person name="Clum A."/>
            <person name="Copeland A."/>
            <person name="Hainaut M."/>
            <person name="Haridas S."/>
            <person name="Labutti K."/>
            <person name="Lindquist E."/>
            <person name="Lipzen A."/>
            <person name="Khouja H.-R."/>
            <person name="Murat C."/>
            <person name="Ohm R."/>
            <person name="Olson A."/>
            <person name="Spatafora J."/>
            <person name="Veneault-Fourrey C."/>
            <person name="Henrissat B."/>
            <person name="Grigoriev I."/>
            <person name="Martin F."/>
            <person name="Perotto S."/>
        </authorList>
    </citation>
    <scope>NUCLEOTIDE SEQUENCE [LARGE SCALE GENOMIC DNA]</scope>
    <source>
        <strain evidence="8 9">E</strain>
    </source>
</reference>
<keyword evidence="5" id="KW-0539">Nucleus</keyword>
<evidence type="ECO:0000259" key="7">
    <source>
        <dbReference type="PROSITE" id="PS50048"/>
    </source>
</evidence>
<feature type="region of interest" description="Disordered" evidence="6">
    <location>
        <begin position="91"/>
        <end position="124"/>
    </location>
</feature>
<evidence type="ECO:0000256" key="2">
    <source>
        <dbReference type="ARBA" id="ARBA00023015"/>
    </source>
</evidence>
<dbReference type="GeneID" id="36591822"/>
<sequence length="631" mass="70290">MLRTSTPPTAGTPTSTRACQNCSRAKAKCAPHDDNPDPRCARCFRLKKECIFPPRVKRKRRSPNATTNAALEEKIESLVNLISAAQGITSTSDLLTPPVSQPRSEASPSSPNQQPDEATAKQNDLSWAGVSQSCRSAWQLEAVRLEQQLSAVAAPPQSSDSISHLLHDNHSDSRNAVQAHDPRCLLNVYREQFAPHFPFICIPDGVSAEDLRSSKPWLYRTVLMVAAQEERLRQQELGKQIVSDIASAMLLRGEKSLDMLQSLCVCNLWAYYFASITPVSQSTAMFQLALALLFDLGLNRPVRSDTGPGEVLADFMKISVDRKQEINRSSDERRALLSCYLFGSVSMLCVKKYEGLQYSPYIEYACQVLEEAAEQDSDLVLVSLVRMNCIVDSAYKSLPIKTAGDDIKAPVWMHVKAARSELQKHWDSLRPDVQQHPLVQTNLHDSNVFLYGISLQKPLFPETGPSQRLDLFYACLMSCQTLLNSFIEMPVSAYFGFSIMDLAHIGHSCSTLLKLSLVEEPGWDLAHVRQTVNAEYYLDQIASKFIQAGNAIDQTQNRVCSESFPTGCGRAMMRVKAWYETRISVEAVQDPPAPQAETNVMGMGDTLSVDQMMLDDADWVEFVMGSSNYWP</sequence>
<dbReference type="InterPro" id="IPR001138">
    <property type="entry name" value="Zn2Cys6_DnaBD"/>
</dbReference>
<feature type="compositionally biased region" description="Polar residues" evidence="6">
    <location>
        <begin position="101"/>
        <end position="124"/>
    </location>
</feature>
<organism evidence="8 9">
    <name type="scientific">Hyaloscypha bicolor E</name>
    <dbReference type="NCBI Taxonomy" id="1095630"/>
    <lineage>
        <taxon>Eukaryota</taxon>
        <taxon>Fungi</taxon>
        <taxon>Dikarya</taxon>
        <taxon>Ascomycota</taxon>
        <taxon>Pezizomycotina</taxon>
        <taxon>Leotiomycetes</taxon>
        <taxon>Helotiales</taxon>
        <taxon>Hyaloscyphaceae</taxon>
        <taxon>Hyaloscypha</taxon>
        <taxon>Hyaloscypha bicolor</taxon>
    </lineage>
</organism>
<dbReference type="OrthoDB" id="5226580at2759"/>
<keyword evidence="4" id="KW-0804">Transcription</keyword>
<dbReference type="SUPFAM" id="SSF57701">
    <property type="entry name" value="Zn2/Cys6 DNA-binding domain"/>
    <property type="match status" value="1"/>
</dbReference>
<dbReference type="EMBL" id="KZ613859">
    <property type="protein sequence ID" value="PMD54752.1"/>
    <property type="molecule type" value="Genomic_DNA"/>
</dbReference>
<evidence type="ECO:0000313" key="9">
    <source>
        <dbReference type="Proteomes" id="UP000235371"/>
    </source>
</evidence>
<dbReference type="GO" id="GO:0008270">
    <property type="term" value="F:zinc ion binding"/>
    <property type="evidence" value="ECO:0007669"/>
    <property type="project" value="InterPro"/>
</dbReference>
<dbReference type="GO" id="GO:0000981">
    <property type="term" value="F:DNA-binding transcription factor activity, RNA polymerase II-specific"/>
    <property type="evidence" value="ECO:0007669"/>
    <property type="project" value="InterPro"/>
</dbReference>
<dbReference type="PANTHER" id="PTHR31845:SF10">
    <property type="entry name" value="ZN(II)2CYS6 TRANSCRIPTION FACTOR (EUROFUNG)"/>
    <property type="match status" value="1"/>
</dbReference>
<proteinExistence type="predicted"/>
<keyword evidence="3" id="KW-0238">DNA-binding</keyword>
<evidence type="ECO:0000256" key="3">
    <source>
        <dbReference type="ARBA" id="ARBA00023125"/>
    </source>
</evidence>
<dbReference type="SMART" id="SM00066">
    <property type="entry name" value="GAL4"/>
    <property type="match status" value="1"/>
</dbReference>
<keyword evidence="2" id="KW-0805">Transcription regulation</keyword>
<dbReference type="AlphaFoldDB" id="A0A2J6SVF4"/>
<feature type="domain" description="Zn(2)-C6 fungal-type" evidence="7">
    <location>
        <begin position="18"/>
        <end position="52"/>
    </location>
</feature>
<evidence type="ECO:0000256" key="6">
    <source>
        <dbReference type="SAM" id="MobiDB-lite"/>
    </source>
</evidence>
<dbReference type="InParanoid" id="A0A2J6SVF4"/>
<evidence type="ECO:0000256" key="4">
    <source>
        <dbReference type="ARBA" id="ARBA00023163"/>
    </source>
</evidence>
<name>A0A2J6SVF4_9HELO</name>
<dbReference type="PROSITE" id="PS00463">
    <property type="entry name" value="ZN2_CY6_FUNGAL_1"/>
    <property type="match status" value="1"/>
</dbReference>
<dbReference type="RefSeq" id="XP_024731656.1">
    <property type="nucleotide sequence ID" value="XM_024883745.1"/>
</dbReference>
<dbReference type="GO" id="GO:0000976">
    <property type="term" value="F:transcription cis-regulatory region binding"/>
    <property type="evidence" value="ECO:0007669"/>
    <property type="project" value="TreeGrafter"/>
</dbReference>
<dbReference type="Gene3D" id="4.10.240.10">
    <property type="entry name" value="Zn(2)-C6 fungal-type DNA-binding domain"/>
    <property type="match status" value="1"/>
</dbReference>
<dbReference type="PROSITE" id="PS50048">
    <property type="entry name" value="ZN2_CY6_FUNGAL_2"/>
    <property type="match status" value="1"/>
</dbReference>
<evidence type="ECO:0000256" key="5">
    <source>
        <dbReference type="ARBA" id="ARBA00023242"/>
    </source>
</evidence>
<accession>A0A2J6SVF4</accession>
<comment type="subcellular location">
    <subcellularLocation>
        <location evidence="1">Nucleus</location>
    </subcellularLocation>
</comment>
<evidence type="ECO:0000256" key="1">
    <source>
        <dbReference type="ARBA" id="ARBA00004123"/>
    </source>
</evidence>
<dbReference type="InterPro" id="IPR051089">
    <property type="entry name" value="prtT"/>
</dbReference>
<dbReference type="PANTHER" id="PTHR31845">
    <property type="entry name" value="FINGER DOMAIN PROTEIN, PUTATIVE-RELATED"/>
    <property type="match status" value="1"/>
</dbReference>
<dbReference type="CDD" id="cd00067">
    <property type="entry name" value="GAL4"/>
    <property type="match status" value="1"/>
</dbReference>
<dbReference type="GO" id="GO:0005634">
    <property type="term" value="C:nucleus"/>
    <property type="evidence" value="ECO:0007669"/>
    <property type="project" value="UniProtKB-SubCell"/>
</dbReference>
<dbReference type="Proteomes" id="UP000235371">
    <property type="component" value="Unassembled WGS sequence"/>
</dbReference>
<evidence type="ECO:0000313" key="8">
    <source>
        <dbReference type="EMBL" id="PMD54752.1"/>
    </source>
</evidence>
<gene>
    <name evidence="8" type="ORF">K444DRAFT_634445</name>
</gene>
<protein>
    <recommendedName>
        <fullName evidence="7">Zn(2)-C6 fungal-type domain-containing protein</fullName>
    </recommendedName>
</protein>
<keyword evidence="9" id="KW-1185">Reference proteome</keyword>
<dbReference type="InterPro" id="IPR036864">
    <property type="entry name" value="Zn2-C6_fun-type_DNA-bd_sf"/>
</dbReference>
<dbReference type="CDD" id="cd12148">
    <property type="entry name" value="fungal_TF_MHR"/>
    <property type="match status" value="1"/>
</dbReference>